<reference evidence="2" key="1">
    <citation type="journal article" date="2022" name="Mol. Ecol. Resour.">
        <title>The genomes of chicory, endive, great burdock and yacon provide insights into Asteraceae palaeo-polyploidization history and plant inulin production.</title>
        <authorList>
            <person name="Fan W."/>
            <person name="Wang S."/>
            <person name="Wang H."/>
            <person name="Wang A."/>
            <person name="Jiang F."/>
            <person name="Liu H."/>
            <person name="Zhao H."/>
            <person name="Xu D."/>
            <person name="Zhang Y."/>
        </authorList>
    </citation>
    <scope>NUCLEOTIDE SEQUENCE [LARGE SCALE GENOMIC DNA]</scope>
    <source>
        <strain evidence="2">cv. Yunnan</strain>
    </source>
</reference>
<evidence type="ECO:0000313" key="1">
    <source>
        <dbReference type="EMBL" id="KAI3742715.1"/>
    </source>
</evidence>
<sequence length="84" mass="9338">MIFMDGVYTGVTLLPWEVKKYAKIVGYYGDDSGFCYCEKGGGEILNDGTLLVDFSQCNRRCTSAMLLSVCCSYISANGSFRFTR</sequence>
<evidence type="ECO:0000313" key="2">
    <source>
        <dbReference type="Proteomes" id="UP001056120"/>
    </source>
</evidence>
<dbReference type="EMBL" id="CM042037">
    <property type="protein sequence ID" value="KAI3742715.1"/>
    <property type="molecule type" value="Genomic_DNA"/>
</dbReference>
<proteinExistence type="predicted"/>
<comment type="caution">
    <text evidence="1">The sequence shown here is derived from an EMBL/GenBank/DDBJ whole genome shotgun (WGS) entry which is preliminary data.</text>
</comment>
<reference evidence="1 2" key="2">
    <citation type="journal article" date="2022" name="Mol. Ecol. Resour.">
        <title>The genomes of chicory, endive, great burdock and yacon provide insights into Asteraceae paleo-polyploidization history and plant inulin production.</title>
        <authorList>
            <person name="Fan W."/>
            <person name="Wang S."/>
            <person name="Wang H."/>
            <person name="Wang A."/>
            <person name="Jiang F."/>
            <person name="Liu H."/>
            <person name="Zhao H."/>
            <person name="Xu D."/>
            <person name="Zhang Y."/>
        </authorList>
    </citation>
    <scope>NUCLEOTIDE SEQUENCE [LARGE SCALE GENOMIC DNA]</scope>
    <source>
        <strain evidence="2">cv. Yunnan</strain>
        <tissue evidence="1">Leaves</tissue>
    </source>
</reference>
<gene>
    <name evidence="1" type="ORF">L1987_60409</name>
</gene>
<protein>
    <submittedName>
        <fullName evidence="1">Uncharacterized protein</fullName>
    </submittedName>
</protein>
<organism evidence="1 2">
    <name type="scientific">Smallanthus sonchifolius</name>
    <dbReference type="NCBI Taxonomy" id="185202"/>
    <lineage>
        <taxon>Eukaryota</taxon>
        <taxon>Viridiplantae</taxon>
        <taxon>Streptophyta</taxon>
        <taxon>Embryophyta</taxon>
        <taxon>Tracheophyta</taxon>
        <taxon>Spermatophyta</taxon>
        <taxon>Magnoliopsida</taxon>
        <taxon>eudicotyledons</taxon>
        <taxon>Gunneridae</taxon>
        <taxon>Pentapetalae</taxon>
        <taxon>asterids</taxon>
        <taxon>campanulids</taxon>
        <taxon>Asterales</taxon>
        <taxon>Asteraceae</taxon>
        <taxon>Asteroideae</taxon>
        <taxon>Heliantheae alliance</taxon>
        <taxon>Millerieae</taxon>
        <taxon>Smallanthus</taxon>
    </lineage>
</organism>
<name>A0ACB9D8D0_9ASTR</name>
<dbReference type="Proteomes" id="UP001056120">
    <property type="component" value="Linkage Group LG20"/>
</dbReference>
<accession>A0ACB9D8D0</accession>
<keyword evidence="2" id="KW-1185">Reference proteome</keyword>